<organism evidence="1 2">
    <name type="scientific">Corchorus capsularis</name>
    <name type="common">Jute</name>
    <dbReference type="NCBI Taxonomy" id="210143"/>
    <lineage>
        <taxon>Eukaryota</taxon>
        <taxon>Viridiplantae</taxon>
        <taxon>Streptophyta</taxon>
        <taxon>Embryophyta</taxon>
        <taxon>Tracheophyta</taxon>
        <taxon>Spermatophyta</taxon>
        <taxon>Magnoliopsida</taxon>
        <taxon>eudicotyledons</taxon>
        <taxon>Gunneridae</taxon>
        <taxon>Pentapetalae</taxon>
        <taxon>rosids</taxon>
        <taxon>malvids</taxon>
        <taxon>Malvales</taxon>
        <taxon>Malvaceae</taxon>
        <taxon>Grewioideae</taxon>
        <taxon>Apeibeae</taxon>
        <taxon>Corchorus</taxon>
    </lineage>
</organism>
<evidence type="ECO:0000313" key="2">
    <source>
        <dbReference type="Proteomes" id="UP000188268"/>
    </source>
</evidence>
<gene>
    <name evidence="1" type="ORF">CCACVL1_01077</name>
</gene>
<reference evidence="1 2" key="1">
    <citation type="submission" date="2013-09" db="EMBL/GenBank/DDBJ databases">
        <title>Corchorus capsularis genome sequencing.</title>
        <authorList>
            <person name="Alam M."/>
            <person name="Haque M.S."/>
            <person name="Islam M.S."/>
            <person name="Emdad E.M."/>
            <person name="Islam M.M."/>
            <person name="Ahmed B."/>
            <person name="Halim A."/>
            <person name="Hossen Q.M.M."/>
            <person name="Hossain M.Z."/>
            <person name="Ahmed R."/>
            <person name="Khan M.M."/>
            <person name="Islam R."/>
            <person name="Rashid M.M."/>
            <person name="Khan S.A."/>
            <person name="Rahman M.S."/>
            <person name="Alam M."/>
        </authorList>
    </citation>
    <scope>NUCLEOTIDE SEQUENCE [LARGE SCALE GENOMIC DNA]</scope>
    <source>
        <strain evidence="2">cv. CVL-1</strain>
        <tissue evidence="1">Whole seedling</tissue>
    </source>
</reference>
<comment type="caution">
    <text evidence="1">The sequence shown here is derived from an EMBL/GenBank/DDBJ whole genome shotgun (WGS) entry which is preliminary data.</text>
</comment>
<protein>
    <submittedName>
        <fullName evidence="1">Uncharacterized protein</fullName>
    </submittedName>
</protein>
<dbReference type="EMBL" id="AWWV01003405">
    <property type="protein sequence ID" value="OMP09066.1"/>
    <property type="molecule type" value="Genomic_DNA"/>
</dbReference>
<accession>A0A1R3KPQ3</accession>
<dbReference type="AlphaFoldDB" id="A0A1R3KPQ3"/>
<evidence type="ECO:0000313" key="1">
    <source>
        <dbReference type="EMBL" id="OMP09066.1"/>
    </source>
</evidence>
<dbReference type="Proteomes" id="UP000188268">
    <property type="component" value="Unassembled WGS sequence"/>
</dbReference>
<proteinExistence type="predicted"/>
<sequence length="19" mass="2304">DSKKWNTRPIPSYSYCMNI</sequence>
<dbReference type="Gramene" id="OMP09066">
    <property type="protein sequence ID" value="OMP09066"/>
    <property type="gene ID" value="CCACVL1_01077"/>
</dbReference>
<keyword evidence="2" id="KW-1185">Reference proteome</keyword>
<name>A0A1R3KPQ3_COCAP</name>
<feature type="non-terminal residue" evidence="1">
    <location>
        <position position="1"/>
    </location>
</feature>